<name>A0A0N8R1Q7_9PSED</name>
<reference evidence="1 2" key="1">
    <citation type="submission" date="2015-09" db="EMBL/GenBank/DDBJ databases">
        <title>Genome announcement of multiple Pseudomonas syringae strains.</title>
        <authorList>
            <person name="Thakur S."/>
            <person name="Wang P.W."/>
            <person name="Gong Y."/>
            <person name="Weir B.S."/>
            <person name="Guttman D.S."/>
        </authorList>
    </citation>
    <scope>NUCLEOTIDE SEQUENCE [LARGE SCALE GENOMIC DNA]</scope>
    <source>
        <strain evidence="1 2">ICMP19117</strain>
    </source>
</reference>
<comment type="caution">
    <text evidence="1">The sequence shown here is derived from an EMBL/GenBank/DDBJ whole genome shotgun (WGS) entry which is preliminary data.</text>
</comment>
<evidence type="ECO:0000313" key="2">
    <source>
        <dbReference type="Proteomes" id="UP000050411"/>
    </source>
</evidence>
<organism evidence="1 2">
    <name type="scientific">Pseudomonas congelans</name>
    <dbReference type="NCBI Taxonomy" id="200452"/>
    <lineage>
        <taxon>Bacteria</taxon>
        <taxon>Pseudomonadati</taxon>
        <taxon>Pseudomonadota</taxon>
        <taxon>Gammaproteobacteria</taxon>
        <taxon>Pseudomonadales</taxon>
        <taxon>Pseudomonadaceae</taxon>
        <taxon>Pseudomonas</taxon>
    </lineage>
</organism>
<dbReference type="AlphaFoldDB" id="A0A0N8R1Q7"/>
<gene>
    <name evidence="1" type="ORF">ALO92_101099</name>
</gene>
<dbReference type="EMBL" id="LJQB01000054">
    <property type="protein sequence ID" value="KPW84662.1"/>
    <property type="molecule type" value="Genomic_DNA"/>
</dbReference>
<dbReference type="Proteomes" id="UP000050411">
    <property type="component" value="Unassembled WGS sequence"/>
</dbReference>
<sequence>MGHEVQVVFQNDIPEELQSLMSLLIAPGVQQNVYQNRPGKKR</sequence>
<evidence type="ECO:0000313" key="1">
    <source>
        <dbReference type="EMBL" id="KPW84662.1"/>
    </source>
</evidence>
<proteinExistence type="predicted"/>
<protein>
    <submittedName>
        <fullName evidence="1">Uncharacterized protein</fullName>
    </submittedName>
</protein>
<accession>A0A0N8R1Q7</accession>